<protein>
    <recommendedName>
        <fullName evidence="3">Ubiquitin-like protease family profile domain-containing protein</fullName>
    </recommendedName>
</protein>
<dbReference type="Proteomes" id="UP001157418">
    <property type="component" value="Unassembled WGS sequence"/>
</dbReference>
<sequence>MSYTQKEIVRRMGFGAFLDIKFDSIPSRLTYYLVDKFTARTSTIKTKKGGINITKKKLTYADKEVSNGYNLRRSWPLIKHIDSVDLEMLEEHGLQMGRFGTLEFRGDEEVDLIDVDDDEDKLVDVETNEMLYCRICDDKKKIEEAIKKGLENDANDEEVKERSQKVHQLFYATTMEPGDNRSPTNEATMKTSVKVVVNSDQSNFVKGSSPICNVQSTGRNNEKTKVVDVCDSPSVLFLEYKGNTSLDSPVVLTPGFLNMSDEIVERSITKKKDFCKDDIPSFNSRITQLNKEDKNMDDMEGTKAVIRYTKKYVAEEKLKKRNGKDIMEGEKIGIMDVDEAVKDDENVVAQSIITWGKDKGEIIWKTIEGHGMHLEFAHTLAMRTKVHNNVIDALTAFLNKIKEQKSEASYSRMYFTCDTIVFIPIVVDDSYYLVCFCLKTVAFYIFDYIKRSGTIESAYGNRPRIVCQRKIVGVDCGIFHMRHMETYMGEAAHKWDCGLCVASKIQEKILGWLRYKYLYKLMMSDFNVMKQTFVKHYAVVKKMDRFERMKLIEGKKKEIIGVTQ</sequence>
<organism evidence="1 2">
    <name type="scientific">Lactuca virosa</name>
    <dbReference type="NCBI Taxonomy" id="75947"/>
    <lineage>
        <taxon>Eukaryota</taxon>
        <taxon>Viridiplantae</taxon>
        <taxon>Streptophyta</taxon>
        <taxon>Embryophyta</taxon>
        <taxon>Tracheophyta</taxon>
        <taxon>Spermatophyta</taxon>
        <taxon>Magnoliopsida</taxon>
        <taxon>eudicotyledons</taxon>
        <taxon>Gunneridae</taxon>
        <taxon>Pentapetalae</taxon>
        <taxon>asterids</taxon>
        <taxon>campanulids</taxon>
        <taxon>Asterales</taxon>
        <taxon>Asteraceae</taxon>
        <taxon>Cichorioideae</taxon>
        <taxon>Cichorieae</taxon>
        <taxon>Lactucinae</taxon>
        <taxon>Lactuca</taxon>
    </lineage>
</organism>
<accession>A0AAU9PSZ3</accession>
<evidence type="ECO:0008006" key="3">
    <source>
        <dbReference type="Google" id="ProtNLM"/>
    </source>
</evidence>
<gene>
    <name evidence="1" type="ORF">LVIROSA_LOCUS37991</name>
</gene>
<dbReference type="EMBL" id="CAKMRJ010005745">
    <property type="protein sequence ID" value="CAH1452702.1"/>
    <property type="molecule type" value="Genomic_DNA"/>
</dbReference>
<proteinExistence type="predicted"/>
<dbReference type="AlphaFoldDB" id="A0AAU9PSZ3"/>
<dbReference type="SUPFAM" id="SSF54001">
    <property type="entry name" value="Cysteine proteinases"/>
    <property type="match status" value="1"/>
</dbReference>
<keyword evidence="2" id="KW-1185">Reference proteome</keyword>
<name>A0AAU9PSZ3_9ASTR</name>
<dbReference type="InterPro" id="IPR038765">
    <property type="entry name" value="Papain-like_cys_pep_sf"/>
</dbReference>
<dbReference type="Gene3D" id="3.40.395.10">
    <property type="entry name" value="Adenoviral Proteinase, Chain A"/>
    <property type="match status" value="1"/>
</dbReference>
<evidence type="ECO:0000313" key="1">
    <source>
        <dbReference type="EMBL" id="CAH1452702.1"/>
    </source>
</evidence>
<reference evidence="1 2" key="1">
    <citation type="submission" date="2022-01" db="EMBL/GenBank/DDBJ databases">
        <authorList>
            <person name="Xiong W."/>
            <person name="Schranz E."/>
        </authorList>
    </citation>
    <scope>NUCLEOTIDE SEQUENCE [LARGE SCALE GENOMIC DNA]</scope>
</reference>
<evidence type="ECO:0000313" key="2">
    <source>
        <dbReference type="Proteomes" id="UP001157418"/>
    </source>
</evidence>
<comment type="caution">
    <text evidence="1">The sequence shown here is derived from an EMBL/GenBank/DDBJ whole genome shotgun (WGS) entry which is preliminary data.</text>
</comment>